<dbReference type="PANTHER" id="PTHR32183">
    <property type="match status" value="1"/>
</dbReference>
<keyword evidence="3" id="KW-0808">Transferase</keyword>
<organism evidence="5 6">
    <name type="scientific">Faecalibacter bovis</name>
    <dbReference type="NCBI Taxonomy" id="2898187"/>
    <lineage>
        <taxon>Bacteria</taxon>
        <taxon>Pseudomonadati</taxon>
        <taxon>Bacteroidota</taxon>
        <taxon>Flavobacteriia</taxon>
        <taxon>Flavobacteriales</taxon>
        <taxon>Weeksellaceae</taxon>
        <taxon>Faecalibacter</taxon>
    </lineage>
</organism>
<dbReference type="Proteomes" id="UP000672011">
    <property type="component" value="Chromosome"/>
</dbReference>
<dbReference type="Gene3D" id="3.40.50.150">
    <property type="entry name" value="Vaccinia Virus protein VP39"/>
    <property type="match status" value="1"/>
</dbReference>
<dbReference type="PROSITE" id="PS51585">
    <property type="entry name" value="SAM_MT_TPMT"/>
    <property type="match status" value="1"/>
</dbReference>
<reference evidence="6" key="2">
    <citation type="submission" date="2021-04" db="EMBL/GenBank/DDBJ databases">
        <title>Taxonomy of Flavobacteriaceae bacterium ZY171143.</title>
        <authorList>
            <person name="Li F."/>
        </authorList>
    </citation>
    <scope>NUCLEOTIDE SEQUENCE [LARGE SCALE GENOMIC DNA]</scope>
    <source>
        <strain evidence="6">ZY171143</strain>
    </source>
</reference>
<proteinExistence type="predicted"/>
<name>A0ABX7XDA3_9FLAO</name>
<keyword evidence="1" id="KW-0597">Phosphoprotein</keyword>
<dbReference type="RefSeq" id="WP_230476478.1">
    <property type="nucleotide sequence ID" value="NZ_CP072842.1"/>
</dbReference>
<dbReference type="InterPro" id="IPR008854">
    <property type="entry name" value="TPMT"/>
</dbReference>
<evidence type="ECO:0000313" key="5">
    <source>
        <dbReference type="EMBL" id="QTV05835.1"/>
    </source>
</evidence>
<protein>
    <submittedName>
        <fullName evidence="5">Methyltransferase domain-containing protein</fullName>
    </submittedName>
</protein>
<evidence type="ECO:0000256" key="2">
    <source>
        <dbReference type="ARBA" id="ARBA00022603"/>
    </source>
</evidence>
<keyword evidence="4" id="KW-0949">S-adenosyl-L-methionine</keyword>
<evidence type="ECO:0000256" key="3">
    <source>
        <dbReference type="ARBA" id="ARBA00022679"/>
    </source>
</evidence>
<evidence type="ECO:0000313" key="6">
    <source>
        <dbReference type="Proteomes" id="UP000672011"/>
    </source>
</evidence>
<dbReference type="InterPro" id="IPR029063">
    <property type="entry name" value="SAM-dependent_MTases_sf"/>
</dbReference>
<dbReference type="EMBL" id="CP072842">
    <property type="protein sequence ID" value="QTV05835.1"/>
    <property type="molecule type" value="Genomic_DNA"/>
</dbReference>
<keyword evidence="2 5" id="KW-0489">Methyltransferase</keyword>
<dbReference type="GO" id="GO:0008168">
    <property type="term" value="F:methyltransferase activity"/>
    <property type="evidence" value="ECO:0007669"/>
    <property type="project" value="UniProtKB-KW"/>
</dbReference>
<evidence type="ECO:0000256" key="4">
    <source>
        <dbReference type="ARBA" id="ARBA00022691"/>
    </source>
</evidence>
<dbReference type="PANTHER" id="PTHR32183:SF11">
    <property type="entry name" value="THIOL METHYLTRANSFERASE 2-RELATED"/>
    <property type="match status" value="1"/>
</dbReference>
<dbReference type="SUPFAM" id="SSF53335">
    <property type="entry name" value="S-adenosyl-L-methionine-dependent methyltransferases"/>
    <property type="match status" value="1"/>
</dbReference>
<dbReference type="CDD" id="cd02440">
    <property type="entry name" value="AdoMet_MTases"/>
    <property type="match status" value="1"/>
</dbReference>
<sequence>MCLNASFWNDKYETNQIGWDLKGPSTPLEKYIDQLDDKNIKILIPGCGNAYEAEYLLKKGFTNITLIDISDVLVKDLQEKFKNNPEIKIYNQDFFTYNDSFDLVLEQTFFCALDPSLRPDYVLKMKEIVKPTGKLVGVLFNKIFGNPFPPFGGTKEEYITLFSDQFEIKVLDDCYNSIKPRLGSELFIHFKPKL</sequence>
<accession>A0ABX7XDA3</accession>
<dbReference type="Pfam" id="PF05724">
    <property type="entry name" value="TPMT"/>
    <property type="match status" value="1"/>
</dbReference>
<gene>
    <name evidence="5" type="ORF">J9309_00335</name>
</gene>
<dbReference type="GO" id="GO:0032259">
    <property type="term" value="P:methylation"/>
    <property type="evidence" value="ECO:0007669"/>
    <property type="project" value="UniProtKB-KW"/>
</dbReference>
<reference evidence="5 6" key="1">
    <citation type="journal article" date="2021" name="Int. J. Syst. Evol. Microbiol.">
        <title>Faecalibacter bovis sp. nov., isolated from cow faeces.</title>
        <authorList>
            <person name="Li F."/>
            <person name="Zhao W."/>
            <person name="Hong Q."/>
            <person name="Shao Q."/>
            <person name="Song J."/>
            <person name="Yang S."/>
        </authorList>
    </citation>
    <scope>NUCLEOTIDE SEQUENCE [LARGE SCALE GENOMIC DNA]</scope>
    <source>
        <strain evidence="5 6">ZY171143</strain>
    </source>
</reference>
<keyword evidence="6" id="KW-1185">Reference proteome</keyword>
<evidence type="ECO:0000256" key="1">
    <source>
        <dbReference type="ARBA" id="ARBA00022553"/>
    </source>
</evidence>